<dbReference type="PROSITE" id="PS50112">
    <property type="entry name" value="PAS"/>
    <property type="match status" value="1"/>
</dbReference>
<sequence length="476" mass="52738">MKDYEVEKARKDLVDGGTVSSVSPSLLTEIFDTFEDAVVVADISRCMVYVNSAAERLFGYSKNELYGEKTKMLYADESDFSEQGRKRFNAASKIAAENYRVSYRRADGELFFGLTTGSAMRTPDGEVVGFIGIIRPARSADQSLDTLQKVHNITSDIRLSHDSKIESLLRLSLDHFGLKIAIISSISGSNYTVEHCVDLQGELEPLVTFDLSGTYCIHTLSENKPVGFHFASKSEIKDHPCYKNFKLESYIGAPIRLSGQLYGTINFSSPLPAEPFCKDDYILMELLSDTVSYLLYKKQSEEDLERLARVDELTGLLNRRATQERLNQLIEQSARSAQNLSILSIDIDHFKNINDQWGHAAGDLALATFAGLASGLGRKTDFCGRIGGEEFLFVLPGTGLEDSQEFGNNLRKHLAESPINLDSGESITLSVSAGLAMLEDGESLESLLARADKAMYKAKQEGRDRVCRASHNNRVN</sequence>
<name>A0A552X4G4_9GAMM</name>
<dbReference type="InterPro" id="IPR001610">
    <property type="entry name" value="PAC"/>
</dbReference>
<feature type="domain" description="PAC" evidence="5">
    <location>
        <begin position="97"/>
        <end position="149"/>
    </location>
</feature>
<evidence type="ECO:0000313" key="8">
    <source>
        <dbReference type="Proteomes" id="UP000320359"/>
    </source>
</evidence>
<dbReference type="OrthoDB" id="5800589at2"/>
<evidence type="ECO:0000313" key="7">
    <source>
        <dbReference type="EMBL" id="TRW49918.1"/>
    </source>
</evidence>
<feature type="domain" description="GGDEF" evidence="6">
    <location>
        <begin position="338"/>
        <end position="471"/>
    </location>
</feature>
<evidence type="ECO:0000259" key="6">
    <source>
        <dbReference type="PROSITE" id="PS50887"/>
    </source>
</evidence>
<dbReference type="Gene3D" id="3.30.450.20">
    <property type="entry name" value="PAS domain"/>
    <property type="match status" value="1"/>
</dbReference>
<dbReference type="Proteomes" id="UP000320359">
    <property type="component" value="Unassembled WGS sequence"/>
</dbReference>
<dbReference type="Pfam" id="PF01590">
    <property type="entry name" value="GAF"/>
    <property type="match status" value="1"/>
</dbReference>
<dbReference type="NCBIfam" id="TIGR00254">
    <property type="entry name" value="GGDEF"/>
    <property type="match status" value="1"/>
</dbReference>
<dbReference type="PROSITE" id="PS50887">
    <property type="entry name" value="GGDEF"/>
    <property type="match status" value="1"/>
</dbReference>
<organism evidence="7 8">
    <name type="scientific">Aliidiomarina halalkaliphila</name>
    <dbReference type="NCBI Taxonomy" id="2593535"/>
    <lineage>
        <taxon>Bacteria</taxon>
        <taxon>Pseudomonadati</taxon>
        <taxon>Pseudomonadota</taxon>
        <taxon>Gammaproteobacteria</taxon>
        <taxon>Alteromonadales</taxon>
        <taxon>Idiomarinaceae</taxon>
        <taxon>Aliidiomarina</taxon>
    </lineage>
</organism>
<dbReference type="SMART" id="SM00091">
    <property type="entry name" value="PAS"/>
    <property type="match status" value="1"/>
</dbReference>
<dbReference type="SMART" id="SM00086">
    <property type="entry name" value="PAC"/>
    <property type="match status" value="1"/>
</dbReference>
<dbReference type="SUPFAM" id="SSF55073">
    <property type="entry name" value="Nucleotide cyclase"/>
    <property type="match status" value="1"/>
</dbReference>
<dbReference type="InterPro" id="IPR000014">
    <property type="entry name" value="PAS"/>
</dbReference>
<evidence type="ECO:0000256" key="2">
    <source>
        <dbReference type="ARBA" id="ARBA00012528"/>
    </source>
</evidence>
<dbReference type="InterPro" id="IPR035965">
    <property type="entry name" value="PAS-like_dom_sf"/>
</dbReference>
<evidence type="ECO:0000256" key="3">
    <source>
        <dbReference type="ARBA" id="ARBA00034247"/>
    </source>
</evidence>
<dbReference type="SUPFAM" id="SSF55781">
    <property type="entry name" value="GAF domain-like"/>
    <property type="match status" value="1"/>
</dbReference>
<comment type="cofactor">
    <cofactor evidence="1">
        <name>Mg(2+)</name>
        <dbReference type="ChEBI" id="CHEBI:18420"/>
    </cofactor>
</comment>
<dbReference type="GO" id="GO:0006355">
    <property type="term" value="P:regulation of DNA-templated transcription"/>
    <property type="evidence" value="ECO:0007669"/>
    <property type="project" value="InterPro"/>
</dbReference>
<dbReference type="Gene3D" id="3.30.70.270">
    <property type="match status" value="1"/>
</dbReference>
<dbReference type="EMBL" id="VJWL01000001">
    <property type="protein sequence ID" value="TRW49918.1"/>
    <property type="molecule type" value="Genomic_DNA"/>
</dbReference>
<accession>A0A552X4G4</accession>
<dbReference type="InterPro" id="IPR043128">
    <property type="entry name" value="Rev_trsase/Diguanyl_cyclase"/>
</dbReference>
<dbReference type="InterPro" id="IPR029787">
    <property type="entry name" value="Nucleotide_cyclase"/>
</dbReference>
<dbReference type="Pfam" id="PF00989">
    <property type="entry name" value="PAS"/>
    <property type="match status" value="1"/>
</dbReference>
<feature type="domain" description="PAS" evidence="4">
    <location>
        <begin position="23"/>
        <end position="68"/>
    </location>
</feature>
<dbReference type="NCBIfam" id="TIGR00229">
    <property type="entry name" value="sensory_box"/>
    <property type="match status" value="1"/>
</dbReference>
<dbReference type="SMART" id="SM00267">
    <property type="entry name" value="GGDEF"/>
    <property type="match status" value="1"/>
</dbReference>
<dbReference type="SUPFAM" id="SSF55785">
    <property type="entry name" value="PYP-like sensor domain (PAS domain)"/>
    <property type="match status" value="1"/>
</dbReference>
<dbReference type="CDD" id="cd00130">
    <property type="entry name" value="PAS"/>
    <property type="match status" value="1"/>
</dbReference>
<dbReference type="RefSeq" id="WP_143234338.1">
    <property type="nucleotide sequence ID" value="NZ_VJWL01000001.1"/>
</dbReference>
<comment type="caution">
    <text evidence="7">The sequence shown here is derived from an EMBL/GenBank/DDBJ whole genome shotgun (WGS) entry which is preliminary data.</text>
</comment>
<dbReference type="InterPro" id="IPR050469">
    <property type="entry name" value="Diguanylate_Cyclase"/>
</dbReference>
<dbReference type="CDD" id="cd01949">
    <property type="entry name" value="GGDEF"/>
    <property type="match status" value="1"/>
</dbReference>
<comment type="catalytic activity">
    <reaction evidence="3">
        <text>2 GTP = 3',3'-c-di-GMP + 2 diphosphate</text>
        <dbReference type="Rhea" id="RHEA:24898"/>
        <dbReference type="ChEBI" id="CHEBI:33019"/>
        <dbReference type="ChEBI" id="CHEBI:37565"/>
        <dbReference type="ChEBI" id="CHEBI:58805"/>
        <dbReference type="EC" id="2.7.7.65"/>
    </reaction>
</comment>
<evidence type="ECO:0000256" key="1">
    <source>
        <dbReference type="ARBA" id="ARBA00001946"/>
    </source>
</evidence>
<reference evidence="7 8" key="1">
    <citation type="submission" date="2019-07" db="EMBL/GenBank/DDBJ databases">
        <authorList>
            <person name="Yang M."/>
            <person name="Zhao D."/>
            <person name="Xiang H."/>
        </authorList>
    </citation>
    <scope>NUCLEOTIDE SEQUENCE [LARGE SCALE GENOMIC DNA]</scope>
    <source>
        <strain evidence="7 8">IM1326</strain>
    </source>
</reference>
<dbReference type="PROSITE" id="PS50113">
    <property type="entry name" value="PAC"/>
    <property type="match status" value="1"/>
</dbReference>
<dbReference type="AlphaFoldDB" id="A0A552X4G4"/>
<dbReference type="EC" id="2.7.7.65" evidence="2"/>
<dbReference type="PANTHER" id="PTHR45138:SF9">
    <property type="entry name" value="DIGUANYLATE CYCLASE DGCM-RELATED"/>
    <property type="match status" value="1"/>
</dbReference>
<keyword evidence="8" id="KW-1185">Reference proteome</keyword>
<dbReference type="InterPro" id="IPR000700">
    <property type="entry name" value="PAS-assoc_C"/>
</dbReference>
<dbReference type="Pfam" id="PF00990">
    <property type="entry name" value="GGDEF"/>
    <property type="match status" value="1"/>
</dbReference>
<proteinExistence type="predicted"/>
<gene>
    <name evidence="7" type="ORF">FM042_03450</name>
</gene>
<dbReference type="Gene3D" id="3.30.450.40">
    <property type="match status" value="1"/>
</dbReference>
<evidence type="ECO:0000259" key="5">
    <source>
        <dbReference type="PROSITE" id="PS50113"/>
    </source>
</evidence>
<dbReference type="InterPro" id="IPR000160">
    <property type="entry name" value="GGDEF_dom"/>
</dbReference>
<dbReference type="PANTHER" id="PTHR45138">
    <property type="entry name" value="REGULATORY COMPONENTS OF SENSORY TRANSDUCTION SYSTEM"/>
    <property type="match status" value="1"/>
</dbReference>
<dbReference type="InterPro" id="IPR003018">
    <property type="entry name" value="GAF"/>
</dbReference>
<dbReference type="InterPro" id="IPR013767">
    <property type="entry name" value="PAS_fold"/>
</dbReference>
<evidence type="ECO:0000259" key="4">
    <source>
        <dbReference type="PROSITE" id="PS50112"/>
    </source>
</evidence>
<dbReference type="InterPro" id="IPR029016">
    <property type="entry name" value="GAF-like_dom_sf"/>
</dbReference>
<dbReference type="FunFam" id="3.30.70.270:FF:000001">
    <property type="entry name" value="Diguanylate cyclase domain protein"/>
    <property type="match status" value="1"/>
</dbReference>
<dbReference type="GO" id="GO:0052621">
    <property type="term" value="F:diguanylate cyclase activity"/>
    <property type="evidence" value="ECO:0007669"/>
    <property type="project" value="UniProtKB-EC"/>
</dbReference>
<protein>
    <recommendedName>
        <fullName evidence="2">diguanylate cyclase</fullName>
        <ecNumber evidence="2">2.7.7.65</ecNumber>
    </recommendedName>
</protein>